<evidence type="ECO:0000313" key="10">
    <source>
        <dbReference type="EMBL" id="CAH1857414.1"/>
    </source>
</evidence>
<comment type="similarity">
    <text evidence="6">Belongs to the ThrE exporter (TC 2.A.79) family.</text>
</comment>
<evidence type="ECO:0000313" key="11">
    <source>
        <dbReference type="Proteomes" id="UP000838102"/>
    </source>
</evidence>
<comment type="caution">
    <text evidence="10">The sequence shown here is derived from an EMBL/GenBank/DDBJ whole genome shotgun (WGS) entry which is preliminary data.</text>
</comment>
<sequence length="453" mass="48774">MTNSITQAAQRDSNNPAQLHHHMTVQWQKFIHGASGPARQSSLQVRASIVGRTGILLLSCGTGSWRVRDAMNIIATSLGVTCAADIGLTTLTFTCFDGVDSYTQNLALASTGVNTDKLTALEHFVNHFAQLYADQSAESIHQTLDIIQHRSGNYSAPQVGLAAGIACAGFIFLLGGGWIEMLGCFFGATLGNYTRRKLIDHHITTVVNTSLAVAVACLTYFLVFHLLGLVVPIAQGHEAGYIGAMLFVIPGFPFITSMLDISKSDMRSGLERLTFALLVTLSATLVGWLVAMLVQLKPADFIPLGLTPLTLMGLRLLASFAGVYGFSMMFNSRQKMSITAGIIGAIANTTRLELVDLAQMPPAAAAFIGALIAGLLASIINKKTSYPRIALTVPAIVIMVPGLYIYRGIFNLGLNNISVGATWLIRAAIIMLFLPFGLFVARFLLDKKWRHVD</sequence>
<comment type="subcellular location">
    <subcellularLocation>
        <location evidence="1">Cell membrane</location>
        <topology evidence="1">Multi-pass membrane protein</topology>
    </subcellularLocation>
</comment>
<dbReference type="Proteomes" id="UP000838102">
    <property type="component" value="Unassembled WGS sequence"/>
</dbReference>
<proteinExistence type="inferred from homology"/>
<feature type="domain" description="Threonine/serine exporter-like N-terminal" evidence="8">
    <location>
        <begin position="49"/>
        <end position="292"/>
    </location>
</feature>
<organism evidence="10 11">
    <name type="scientific">Convivina praedatoris</name>
    <dbReference type="NCBI Taxonomy" id="2880963"/>
    <lineage>
        <taxon>Bacteria</taxon>
        <taxon>Bacillati</taxon>
        <taxon>Bacillota</taxon>
        <taxon>Bacilli</taxon>
        <taxon>Lactobacillales</taxon>
        <taxon>Lactobacillaceae</taxon>
        <taxon>Convivina</taxon>
    </lineage>
</organism>
<dbReference type="PANTHER" id="PTHR34390">
    <property type="entry name" value="UPF0442 PROTEIN YJJB-RELATED"/>
    <property type="match status" value="1"/>
</dbReference>
<keyword evidence="11" id="KW-1185">Reference proteome</keyword>
<feature type="transmembrane region" description="Helical" evidence="7">
    <location>
        <begin position="211"/>
        <end position="234"/>
    </location>
</feature>
<evidence type="ECO:0008006" key="12">
    <source>
        <dbReference type="Google" id="ProtNLM"/>
    </source>
</evidence>
<dbReference type="EMBL" id="CAKOEU010000010">
    <property type="protein sequence ID" value="CAH1857414.1"/>
    <property type="molecule type" value="Genomic_DNA"/>
</dbReference>
<dbReference type="RefSeq" id="WP_371831398.1">
    <property type="nucleotide sequence ID" value="NZ_CAKOET010000010.1"/>
</dbReference>
<keyword evidence="3 7" id="KW-0812">Transmembrane</keyword>
<evidence type="ECO:0000256" key="3">
    <source>
        <dbReference type="ARBA" id="ARBA00022692"/>
    </source>
</evidence>
<dbReference type="InterPro" id="IPR050539">
    <property type="entry name" value="ThrE_Dicarb/AminoAcid_Exp"/>
</dbReference>
<feature type="transmembrane region" description="Helical" evidence="7">
    <location>
        <begin position="161"/>
        <end position="190"/>
    </location>
</feature>
<dbReference type="Pfam" id="PF12821">
    <property type="entry name" value="ThrE_2"/>
    <property type="match status" value="1"/>
</dbReference>
<name>A0ABM9D3H5_9LACO</name>
<evidence type="ECO:0000256" key="6">
    <source>
        <dbReference type="ARBA" id="ARBA00034125"/>
    </source>
</evidence>
<feature type="transmembrane region" description="Helical" evidence="7">
    <location>
        <begin position="301"/>
        <end position="324"/>
    </location>
</feature>
<feature type="transmembrane region" description="Helical" evidence="7">
    <location>
        <begin position="389"/>
        <end position="409"/>
    </location>
</feature>
<evidence type="ECO:0000259" key="8">
    <source>
        <dbReference type="Pfam" id="PF06738"/>
    </source>
</evidence>
<feature type="transmembrane region" description="Helical" evidence="7">
    <location>
        <begin position="273"/>
        <end position="295"/>
    </location>
</feature>
<dbReference type="Pfam" id="PF06738">
    <property type="entry name" value="ThrE"/>
    <property type="match status" value="1"/>
</dbReference>
<keyword evidence="5 7" id="KW-0472">Membrane</keyword>
<reference evidence="10" key="1">
    <citation type="submission" date="2022-03" db="EMBL/GenBank/DDBJ databases">
        <authorList>
            <person name="Hettiarachchi G."/>
        </authorList>
    </citation>
    <scope>NUCLEOTIDE SEQUENCE</scope>
    <source>
        <strain evidence="10">LMG 32447</strain>
    </source>
</reference>
<evidence type="ECO:0000256" key="4">
    <source>
        <dbReference type="ARBA" id="ARBA00022989"/>
    </source>
</evidence>
<feature type="transmembrane region" description="Helical" evidence="7">
    <location>
        <begin position="421"/>
        <end position="445"/>
    </location>
</feature>
<keyword evidence="2" id="KW-1003">Cell membrane</keyword>
<feature type="transmembrane region" description="Helical" evidence="7">
    <location>
        <begin position="240"/>
        <end position="261"/>
    </location>
</feature>
<dbReference type="InterPro" id="IPR010619">
    <property type="entry name" value="ThrE-like_N"/>
</dbReference>
<evidence type="ECO:0000256" key="1">
    <source>
        <dbReference type="ARBA" id="ARBA00004651"/>
    </source>
</evidence>
<feature type="transmembrane region" description="Helical" evidence="7">
    <location>
        <begin position="360"/>
        <end position="380"/>
    </location>
</feature>
<dbReference type="PANTHER" id="PTHR34390:SF2">
    <property type="entry name" value="SUCCINATE TRANSPORTER SUBUNIT YJJP-RELATED"/>
    <property type="match status" value="1"/>
</dbReference>
<keyword evidence="4 7" id="KW-1133">Transmembrane helix</keyword>
<accession>A0ABM9D3H5</accession>
<evidence type="ECO:0000256" key="2">
    <source>
        <dbReference type="ARBA" id="ARBA00022475"/>
    </source>
</evidence>
<feature type="domain" description="Threonine/Serine exporter ThrE" evidence="9">
    <location>
        <begin position="316"/>
        <end position="442"/>
    </location>
</feature>
<dbReference type="InterPro" id="IPR024528">
    <property type="entry name" value="ThrE_2"/>
</dbReference>
<evidence type="ECO:0000259" key="9">
    <source>
        <dbReference type="Pfam" id="PF12821"/>
    </source>
</evidence>
<evidence type="ECO:0000256" key="5">
    <source>
        <dbReference type="ARBA" id="ARBA00023136"/>
    </source>
</evidence>
<protein>
    <recommendedName>
        <fullName evidence="12">Integral membrane protein</fullName>
    </recommendedName>
</protein>
<evidence type="ECO:0000256" key="7">
    <source>
        <dbReference type="SAM" id="Phobius"/>
    </source>
</evidence>
<gene>
    <name evidence="10" type="ORF">LMG032447_01529</name>
</gene>